<evidence type="ECO:0000313" key="2">
    <source>
        <dbReference type="EMBL" id="ROW05972.1"/>
    </source>
</evidence>
<comment type="caution">
    <text evidence="2">The sequence shown here is derived from an EMBL/GenBank/DDBJ whole genome shotgun (WGS) entry which is preliminary data.</text>
</comment>
<dbReference type="AlphaFoldDB" id="A0A423WRJ5"/>
<dbReference type="EMBL" id="LKEB01000044">
    <property type="protein sequence ID" value="ROW05972.1"/>
    <property type="molecule type" value="Genomic_DNA"/>
</dbReference>
<dbReference type="Proteomes" id="UP000285146">
    <property type="component" value="Unassembled WGS sequence"/>
</dbReference>
<gene>
    <name evidence="2" type="ORF">VPNG_08485</name>
</gene>
<evidence type="ECO:0000313" key="3">
    <source>
        <dbReference type="Proteomes" id="UP000285146"/>
    </source>
</evidence>
<keyword evidence="3" id="KW-1185">Reference proteome</keyword>
<organism evidence="2 3">
    <name type="scientific">Cytospora leucostoma</name>
    <dbReference type="NCBI Taxonomy" id="1230097"/>
    <lineage>
        <taxon>Eukaryota</taxon>
        <taxon>Fungi</taxon>
        <taxon>Dikarya</taxon>
        <taxon>Ascomycota</taxon>
        <taxon>Pezizomycotina</taxon>
        <taxon>Sordariomycetes</taxon>
        <taxon>Sordariomycetidae</taxon>
        <taxon>Diaporthales</taxon>
        <taxon>Cytosporaceae</taxon>
        <taxon>Cytospora</taxon>
    </lineage>
</organism>
<feature type="region of interest" description="Disordered" evidence="1">
    <location>
        <begin position="1"/>
        <end position="90"/>
    </location>
</feature>
<name>A0A423WRJ5_9PEZI</name>
<accession>A0A423WRJ5</accession>
<reference evidence="2 3" key="1">
    <citation type="submission" date="2015-09" db="EMBL/GenBank/DDBJ databases">
        <title>Host preference determinants of Valsa canker pathogens revealed by comparative genomics.</title>
        <authorList>
            <person name="Yin Z."/>
            <person name="Huang L."/>
        </authorList>
    </citation>
    <scope>NUCLEOTIDE SEQUENCE [LARGE SCALE GENOMIC DNA]</scope>
    <source>
        <strain evidence="2 3">SXYLt</strain>
    </source>
</reference>
<sequence length="90" mass="10041">MAQEAIDDERPLQAQHARFPETVQPARNHQNDLSLGRTYPLTAGWPPQRASGGQADAAWRDLLTSLRRRDEQRLGDGAQYVDINDPAYGA</sequence>
<proteinExistence type="predicted"/>
<dbReference type="InParanoid" id="A0A423WRJ5"/>
<evidence type="ECO:0000256" key="1">
    <source>
        <dbReference type="SAM" id="MobiDB-lite"/>
    </source>
</evidence>
<protein>
    <submittedName>
        <fullName evidence="2">Uncharacterized protein</fullName>
    </submittedName>
</protein>